<evidence type="ECO:0000313" key="1">
    <source>
        <dbReference type="EMBL" id="MBH8551876.1"/>
    </source>
</evidence>
<accession>A0A8J7L062</accession>
<keyword evidence="2" id="KW-1185">Reference proteome</keyword>
<evidence type="ECO:0000313" key="2">
    <source>
        <dbReference type="Proteomes" id="UP000599391"/>
    </source>
</evidence>
<dbReference type="EMBL" id="JAECZB010000007">
    <property type="protein sequence ID" value="MBH8551876.1"/>
    <property type="molecule type" value="Genomic_DNA"/>
</dbReference>
<dbReference type="Proteomes" id="UP000599391">
    <property type="component" value="Unassembled WGS sequence"/>
</dbReference>
<protein>
    <submittedName>
        <fullName evidence="1">DUF4089 domain-containing protein</fullName>
    </submittedName>
</protein>
<comment type="caution">
    <text evidence="1">The sequence shown here is derived from an EMBL/GenBank/DDBJ whole genome shotgun (WGS) entry which is preliminary data.</text>
</comment>
<dbReference type="Pfam" id="PF13318">
    <property type="entry name" value="AtzG-like"/>
    <property type="match status" value="1"/>
</dbReference>
<organism evidence="1 2">
    <name type="scientific">Atlanticothrix silvestris CENA357</name>
    <dbReference type="NCBI Taxonomy" id="1725252"/>
    <lineage>
        <taxon>Bacteria</taxon>
        <taxon>Bacillati</taxon>
        <taxon>Cyanobacteriota</taxon>
        <taxon>Cyanophyceae</taxon>
        <taxon>Nostocales</taxon>
        <taxon>Nodulariaceae</taxon>
        <taxon>Atlanticothrix</taxon>
        <taxon>Atlanticothrix silvestris</taxon>
    </lineage>
</organism>
<dbReference type="RefSeq" id="WP_214438185.1">
    <property type="nucleotide sequence ID" value="NZ_JAECZB010000007.1"/>
</dbReference>
<sequence length="76" mass="8517">MENQEFNVGEYVDQMALLLDLQLKDEYRDSVVANFERIKAIANLVNSFPLPENIDATPNKALCSNKATPAENCTNI</sequence>
<proteinExistence type="predicted"/>
<gene>
    <name evidence="1" type="ORF">I8751_05685</name>
</gene>
<name>A0A8J7L062_9CYAN</name>
<dbReference type="AlphaFoldDB" id="A0A8J7L062"/>
<reference evidence="1 2" key="1">
    <citation type="journal article" date="2021" name="Int. J. Syst. Evol. Microbiol.">
        <title>Amazonocrinis nigriterrae gen. nov., sp. nov., Atlanticothrix silvestris gen. nov., sp. nov. and Dendronalium phyllosphericum gen. nov., sp. nov., nostocacean cyanobacteria from Brazilian environments.</title>
        <authorList>
            <person name="Alvarenga D.O."/>
            <person name="Andreote A.P.D."/>
            <person name="Branco L.H.Z."/>
            <person name="Delbaje E."/>
            <person name="Cruz R.B."/>
            <person name="Varani A.M."/>
            <person name="Fiore M.F."/>
        </authorList>
    </citation>
    <scope>NUCLEOTIDE SEQUENCE [LARGE SCALE GENOMIC DNA]</scope>
    <source>
        <strain evidence="1 2">CENA357</strain>
    </source>
</reference>
<dbReference type="InterPro" id="IPR025148">
    <property type="entry name" value="AtzG-like"/>
</dbReference>